<dbReference type="Pfam" id="PF12796">
    <property type="entry name" value="Ank_2"/>
    <property type="match status" value="3"/>
</dbReference>
<dbReference type="PANTHER" id="PTHR24198">
    <property type="entry name" value="ANKYRIN REPEAT AND PROTEIN KINASE DOMAIN-CONTAINING PROTEIN"/>
    <property type="match status" value="1"/>
</dbReference>
<reference evidence="4" key="1">
    <citation type="submission" date="2017-08" db="EMBL/GenBank/DDBJ databases">
        <title>A dynamic microbial community with high functional redundancy inhabits the cold, oxic subseafloor aquifer.</title>
        <authorList>
            <person name="Tully B.J."/>
            <person name="Wheat C.G."/>
            <person name="Glazer B.T."/>
            <person name="Huber J.A."/>
        </authorList>
    </citation>
    <scope>NUCLEOTIDE SEQUENCE [LARGE SCALE GENOMIC DNA]</scope>
</reference>
<comment type="caution">
    <text evidence="3">The sequence shown here is derived from an EMBL/GenBank/DDBJ whole genome shotgun (WGS) entry which is preliminary data.</text>
</comment>
<organism evidence="3 4">
    <name type="scientific">Aerophobetes bacterium</name>
    <dbReference type="NCBI Taxonomy" id="2030807"/>
    <lineage>
        <taxon>Bacteria</taxon>
        <taxon>Candidatus Aerophobota</taxon>
    </lineage>
</organism>
<dbReference type="SUPFAM" id="SSF48403">
    <property type="entry name" value="Ankyrin repeat"/>
    <property type="match status" value="2"/>
</dbReference>
<dbReference type="Gene3D" id="1.25.40.20">
    <property type="entry name" value="Ankyrin repeat-containing domain"/>
    <property type="match status" value="3"/>
</dbReference>
<evidence type="ECO:0000256" key="2">
    <source>
        <dbReference type="ARBA" id="ARBA00023043"/>
    </source>
</evidence>
<keyword evidence="1" id="KW-0677">Repeat</keyword>
<evidence type="ECO:0000313" key="3">
    <source>
        <dbReference type="EMBL" id="PCI94120.1"/>
    </source>
</evidence>
<dbReference type="SMART" id="SM00248">
    <property type="entry name" value="ANK"/>
    <property type="match status" value="8"/>
</dbReference>
<dbReference type="AlphaFoldDB" id="A0A2A4YHN8"/>
<evidence type="ECO:0000313" key="4">
    <source>
        <dbReference type="Proteomes" id="UP000217838"/>
    </source>
</evidence>
<sequence length="647" mass="74271">MSVMHSIHYMLASSSNNWRFVHSDKKGQKYKVVKLLKKNASESFWNSKHTLEEVFEVVKASLTEISKSFLRGRRRAICYKKLDKDSKLSKLGELFRIPLKHYQYTPDIAERVQAEVKVSVSCGEGSDSQDFLGFQCKMRGDTASILDGIDADNHKKIAQETYSIFEKFNTACQVGNLDMMQWCYHKLGSDPSVFTQYDKSWCSPLAKVCLNANTKAFDWILKVLGKEKLLEIIKVGTVSSIPLAFSSFDFDFIKHICKLDPTLIDVKSQMGSNALMYACQNGSEEAVKWIYDQRPLFLKEKDGLRMDCLQYALESENPDIMTWLCSVDDSLPPLDGYDRFIKAIKRGSLLALNRLFGFHSTLVTKEAPNEEPFLTAIRFNRLNSLKWLHKKQPSYITKKYQETLLSYVFEYGDIKMLKWLLKKNPILINELDRSGQNAFHIACRYNRKEMAEYIFSLRRELLTTWDNDHKTVIFKACYNGHVDLAKWIHGLDPDQISIKNNRGENSLIAASQCIGEDNLEVINWLLKIKPELINAVDRLGETPAHAACRSGNLTRLKFYLAKDPGFLQKHAKSNFTLMMDAASWDRLEIIEHLDKLDPTLKDVLDEKGFHAIAYAARSGSLEAVKFFIERKLELLESTFPNGHNLLH</sequence>
<protein>
    <recommendedName>
        <fullName evidence="5">Ankyrin repeat domain-containing protein</fullName>
    </recommendedName>
</protein>
<dbReference type="PANTHER" id="PTHR24198:SF165">
    <property type="entry name" value="ANKYRIN REPEAT-CONTAINING PROTEIN-RELATED"/>
    <property type="match status" value="1"/>
</dbReference>
<gene>
    <name evidence="3" type="ORF">COB11_04285</name>
</gene>
<dbReference type="InterPro" id="IPR036770">
    <property type="entry name" value="Ankyrin_rpt-contain_sf"/>
</dbReference>
<evidence type="ECO:0000256" key="1">
    <source>
        <dbReference type="ARBA" id="ARBA00022737"/>
    </source>
</evidence>
<dbReference type="Proteomes" id="UP000217838">
    <property type="component" value="Unassembled WGS sequence"/>
</dbReference>
<proteinExistence type="predicted"/>
<dbReference type="EMBL" id="NVUU01000045">
    <property type="protein sequence ID" value="PCI94120.1"/>
    <property type="molecule type" value="Genomic_DNA"/>
</dbReference>
<accession>A0A2A4YHN8</accession>
<dbReference type="InterPro" id="IPR002110">
    <property type="entry name" value="Ankyrin_rpt"/>
</dbReference>
<evidence type="ECO:0008006" key="5">
    <source>
        <dbReference type="Google" id="ProtNLM"/>
    </source>
</evidence>
<name>A0A2A4YHN8_UNCAE</name>
<keyword evidence="2" id="KW-0040">ANK repeat</keyword>